<evidence type="ECO:0000313" key="3">
    <source>
        <dbReference type="Proteomes" id="UP001266305"/>
    </source>
</evidence>
<organism evidence="2 3">
    <name type="scientific">Saguinus oedipus</name>
    <name type="common">Cotton-top tamarin</name>
    <name type="synonym">Oedipomidas oedipus</name>
    <dbReference type="NCBI Taxonomy" id="9490"/>
    <lineage>
        <taxon>Eukaryota</taxon>
        <taxon>Metazoa</taxon>
        <taxon>Chordata</taxon>
        <taxon>Craniata</taxon>
        <taxon>Vertebrata</taxon>
        <taxon>Euteleostomi</taxon>
        <taxon>Mammalia</taxon>
        <taxon>Eutheria</taxon>
        <taxon>Euarchontoglires</taxon>
        <taxon>Primates</taxon>
        <taxon>Haplorrhini</taxon>
        <taxon>Platyrrhini</taxon>
        <taxon>Cebidae</taxon>
        <taxon>Callitrichinae</taxon>
        <taxon>Saguinus</taxon>
    </lineage>
</organism>
<keyword evidence="3" id="KW-1185">Reference proteome</keyword>
<gene>
    <name evidence="2" type="ORF">P7K49_002406</name>
</gene>
<dbReference type="Proteomes" id="UP001266305">
    <property type="component" value="Unassembled WGS sequence"/>
</dbReference>
<evidence type="ECO:0000313" key="2">
    <source>
        <dbReference type="EMBL" id="KAK2121020.1"/>
    </source>
</evidence>
<reference evidence="2 3" key="1">
    <citation type="submission" date="2023-05" db="EMBL/GenBank/DDBJ databases">
        <title>B98-5 Cell Line De Novo Hybrid Assembly: An Optical Mapping Approach.</title>
        <authorList>
            <person name="Kananen K."/>
            <person name="Auerbach J.A."/>
            <person name="Kautto E."/>
            <person name="Blachly J.S."/>
        </authorList>
    </citation>
    <scope>NUCLEOTIDE SEQUENCE [LARGE SCALE GENOMIC DNA]</scope>
    <source>
        <strain evidence="2">B95-8</strain>
        <tissue evidence="2">Cell line</tissue>
    </source>
</reference>
<feature type="region of interest" description="Disordered" evidence="1">
    <location>
        <begin position="69"/>
        <end position="92"/>
    </location>
</feature>
<name>A0ABQ9WHU5_SAGOE</name>
<sequence>MHRDPSLRGNPPQLWPGDPTRGLKHRQIESATHALLAQLAGTSDLPSTHVSFIWDSRLPWALSDIVSSFRKEDQDSQGSPPEMPRVCGPGRANSATLSIRRFNACTAVCTEDSSNTGNVDS</sequence>
<accession>A0ABQ9WHU5</accession>
<proteinExistence type="predicted"/>
<comment type="caution">
    <text evidence="2">The sequence shown here is derived from an EMBL/GenBank/DDBJ whole genome shotgun (WGS) entry which is preliminary data.</text>
</comment>
<feature type="region of interest" description="Disordered" evidence="1">
    <location>
        <begin position="1"/>
        <end position="24"/>
    </location>
</feature>
<dbReference type="EMBL" id="JASSZA010000001">
    <property type="protein sequence ID" value="KAK2121020.1"/>
    <property type="molecule type" value="Genomic_DNA"/>
</dbReference>
<evidence type="ECO:0000256" key="1">
    <source>
        <dbReference type="SAM" id="MobiDB-lite"/>
    </source>
</evidence>
<protein>
    <submittedName>
        <fullName evidence="2">Uncharacterized protein</fullName>
    </submittedName>
</protein>